<feature type="signal peptide" evidence="2">
    <location>
        <begin position="1"/>
        <end position="18"/>
    </location>
</feature>
<protein>
    <recommendedName>
        <fullName evidence="5">DUF2782 domain-containing protein</fullName>
    </recommendedName>
</protein>
<evidence type="ECO:0000313" key="3">
    <source>
        <dbReference type="EMBL" id="BBJ00574.1"/>
    </source>
</evidence>
<dbReference type="Proteomes" id="UP001319121">
    <property type="component" value="Chromosome"/>
</dbReference>
<reference evidence="3 4" key="1">
    <citation type="submission" date="2019-03" db="EMBL/GenBank/DDBJ databases">
        <title>Complete genome sequence of Ferrigenium kumadai strain An22, a microaerophilic iron-oxidizing bacterium isolated from a paddy field soil.</title>
        <authorList>
            <person name="Watanabe T."/>
            <person name="Asakawa S."/>
        </authorList>
    </citation>
    <scope>NUCLEOTIDE SEQUENCE [LARGE SCALE GENOMIC DNA]</scope>
    <source>
        <strain evidence="3 4">An22</strain>
    </source>
</reference>
<evidence type="ECO:0008006" key="5">
    <source>
        <dbReference type="Google" id="ProtNLM"/>
    </source>
</evidence>
<accession>A0AAN1T0P5</accession>
<evidence type="ECO:0000256" key="2">
    <source>
        <dbReference type="SAM" id="SignalP"/>
    </source>
</evidence>
<dbReference type="RefSeq" id="WP_212785800.1">
    <property type="nucleotide sequence ID" value="NZ_AP019536.1"/>
</dbReference>
<keyword evidence="2" id="KW-0732">Signal</keyword>
<dbReference type="EMBL" id="AP019536">
    <property type="protein sequence ID" value="BBJ00574.1"/>
    <property type="molecule type" value="Genomic_DNA"/>
</dbReference>
<evidence type="ECO:0000256" key="1">
    <source>
        <dbReference type="SAM" id="MobiDB-lite"/>
    </source>
</evidence>
<dbReference type="AlphaFoldDB" id="A0AAN1T0P5"/>
<sequence>MRLPAFLLLSGLSLSAFAQPPVPANLEPLPPPPAFNSQEAPADEPEVTITTEKEQTVEEYRANGKLYMIKVTPKHGVPYYLIDDRGDGKFSRQESLDSGLRVPRWVIHTF</sequence>
<dbReference type="Pfam" id="PF11191">
    <property type="entry name" value="DUF2782"/>
    <property type="match status" value="1"/>
</dbReference>
<feature type="chain" id="PRO_5042840512" description="DUF2782 domain-containing protein" evidence="2">
    <location>
        <begin position="19"/>
        <end position="110"/>
    </location>
</feature>
<organism evidence="3 4">
    <name type="scientific">Ferrigenium kumadai</name>
    <dbReference type="NCBI Taxonomy" id="1682490"/>
    <lineage>
        <taxon>Bacteria</taxon>
        <taxon>Pseudomonadati</taxon>
        <taxon>Pseudomonadota</taxon>
        <taxon>Betaproteobacteria</taxon>
        <taxon>Nitrosomonadales</taxon>
        <taxon>Gallionellaceae</taxon>
        <taxon>Ferrigenium</taxon>
    </lineage>
</organism>
<dbReference type="Gene3D" id="2.20.130.30">
    <property type="entry name" value="Protein of unknown function DUF2782"/>
    <property type="match status" value="1"/>
</dbReference>
<gene>
    <name evidence="3" type="ORF">FGKAn22_22660</name>
</gene>
<name>A0AAN1T0P5_9PROT</name>
<dbReference type="InterPro" id="IPR021357">
    <property type="entry name" value="DUF2782"/>
</dbReference>
<keyword evidence="4" id="KW-1185">Reference proteome</keyword>
<dbReference type="KEGG" id="fku:FGKAn22_22660"/>
<evidence type="ECO:0000313" key="4">
    <source>
        <dbReference type="Proteomes" id="UP001319121"/>
    </source>
</evidence>
<feature type="compositionally biased region" description="Pro residues" evidence="1">
    <location>
        <begin position="21"/>
        <end position="34"/>
    </location>
</feature>
<feature type="region of interest" description="Disordered" evidence="1">
    <location>
        <begin position="21"/>
        <end position="50"/>
    </location>
</feature>
<proteinExistence type="predicted"/>